<feature type="region of interest" description="Disordered" evidence="1">
    <location>
        <begin position="176"/>
        <end position="253"/>
    </location>
</feature>
<organism evidence="2 3">
    <name type="scientific">Chloropicon roscoffensis</name>
    <dbReference type="NCBI Taxonomy" id="1461544"/>
    <lineage>
        <taxon>Eukaryota</taxon>
        <taxon>Viridiplantae</taxon>
        <taxon>Chlorophyta</taxon>
        <taxon>Chloropicophyceae</taxon>
        <taxon>Chloropicales</taxon>
        <taxon>Chloropicaceae</taxon>
        <taxon>Chloropicon</taxon>
    </lineage>
</organism>
<feature type="compositionally biased region" description="Gly residues" evidence="1">
    <location>
        <begin position="239"/>
        <end position="250"/>
    </location>
</feature>
<gene>
    <name evidence="2" type="ORF">HKI87_18g86510</name>
</gene>
<dbReference type="AlphaFoldDB" id="A0AAX4PL15"/>
<sequence>MPSAESCRAMAMVPRVVGRPVGRGGSSGTEACTATSSSISRPHATRHIQVPTFGSKRPSRLQNIGFFFPEDASSIRVFEARRTGGRPSGVPCALPKDGFEYRDGREKPLDPDLADVLVNAILIFGVFGAPWLLDPDHLVVWAPLSLAAVALVPPVRGSAHQLADIVRRRLQRAWGGRPNAAAGPGFDARQQQESAGSWGGRGASAGDRRGEGGSIGGSARGRAGERAVARAARPARGAGVWGGPSGTGAGDGRRRQAPLALRVLFSVFPFLRYWGGFL</sequence>
<feature type="region of interest" description="Disordered" evidence="1">
    <location>
        <begin position="18"/>
        <end position="41"/>
    </location>
</feature>
<feature type="compositionally biased region" description="Low complexity" evidence="1">
    <location>
        <begin position="229"/>
        <end position="238"/>
    </location>
</feature>
<name>A0AAX4PL15_9CHLO</name>
<accession>A0AAX4PL15</accession>
<protein>
    <submittedName>
        <fullName evidence="2">Uncharacterized protein</fullName>
    </submittedName>
</protein>
<feature type="compositionally biased region" description="Polar residues" evidence="1">
    <location>
        <begin position="29"/>
        <end position="40"/>
    </location>
</feature>
<dbReference type="Proteomes" id="UP001472866">
    <property type="component" value="Chromosome 18"/>
</dbReference>
<proteinExistence type="predicted"/>
<evidence type="ECO:0000256" key="1">
    <source>
        <dbReference type="SAM" id="MobiDB-lite"/>
    </source>
</evidence>
<reference evidence="2 3" key="1">
    <citation type="submission" date="2024-03" db="EMBL/GenBank/DDBJ databases">
        <title>Complete genome sequence of the green alga Chloropicon roscoffensis RCC1871.</title>
        <authorList>
            <person name="Lemieux C."/>
            <person name="Pombert J.-F."/>
            <person name="Otis C."/>
            <person name="Turmel M."/>
        </authorList>
    </citation>
    <scope>NUCLEOTIDE SEQUENCE [LARGE SCALE GENOMIC DNA]</scope>
    <source>
        <strain evidence="2 3">RCC1871</strain>
    </source>
</reference>
<dbReference type="EMBL" id="CP151518">
    <property type="protein sequence ID" value="WZN67079.1"/>
    <property type="molecule type" value="Genomic_DNA"/>
</dbReference>
<keyword evidence="3" id="KW-1185">Reference proteome</keyword>
<evidence type="ECO:0000313" key="3">
    <source>
        <dbReference type="Proteomes" id="UP001472866"/>
    </source>
</evidence>
<evidence type="ECO:0000313" key="2">
    <source>
        <dbReference type="EMBL" id="WZN67079.1"/>
    </source>
</evidence>